<dbReference type="Proteomes" id="UP000681722">
    <property type="component" value="Unassembled WGS sequence"/>
</dbReference>
<organism evidence="1 5">
    <name type="scientific">Didymodactylos carnosus</name>
    <dbReference type="NCBI Taxonomy" id="1234261"/>
    <lineage>
        <taxon>Eukaryota</taxon>
        <taxon>Metazoa</taxon>
        <taxon>Spiralia</taxon>
        <taxon>Gnathifera</taxon>
        <taxon>Rotifera</taxon>
        <taxon>Eurotatoria</taxon>
        <taxon>Bdelloidea</taxon>
        <taxon>Philodinida</taxon>
        <taxon>Philodinidae</taxon>
        <taxon>Didymodactylos</taxon>
    </lineage>
</organism>
<dbReference type="AlphaFoldDB" id="A0A815WL12"/>
<dbReference type="OrthoDB" id="1607513at2759"/>
<protein>
    <submittedName>
        <fullName evidence="1">Uncharacterized protein</fullName>
    </submittedName>
</protein>
<evidence type="ECO:0000313" key="4">
    <source>
        <dbReference type="EMBL" id="CAF4406930.1"/>
    </source>
</evidence>
<evidence type="ECO:0000313" key="5">
    <source>
        <dbReference type="Proteomes" id="UP000663829"/>
    </source>
</evidence>
<name>A0A815WL12_9BILA</name>
<gene>
    <name evidence="1" type="ORF">GPM918_LOCUS38916</name>
    <name evidence="2" type="ORF">OVA965_LOCUS41590</name>
    <name evidence="4" type="ORF">SRO942_LOCUS39773</name>
    <name evidence="3" type="ORF">TMI583_LOCUS43275</name>
</gene>
<dbReference type="Proteomes" id="UP000682733">
    <property type="component" value="Unassembled WGS sequence"/>
</dbReference>
<reference evidence="1" key="1">
    <citation type="submission" date="2021-02" db="EMBL/GenBank/DDBJ databases">
        <authorList>
            <person name="Nowell W R."/>
        </authorList>
    </citation>
    <scope>NUCLEOTIDE SEQUENCE</scope>
</reference>
<comment type="caution">
    <text evidence="1">The sequence shown here is derived from an EMBL/GenBank/DDBJ whole genome shotgun (WGS) entry which is preliminary data.</text>
</comment>
<dbReference type="EMBL" id="CAJNOQ010026483">
    <property type="protein sequence ID" value="CAF1546096.1"/>
    <property type="molecule type" value="Genomic_DNA"/>
</dbReference>
<evidence type="ECO:0000313" key="3">
    <source>
        <dbReference type="EMBL" id="CAF4396035.1"/>
    </source>
</evidence>
<dbReference type="SUPFAM" id="SSF53098">
    <property type="entry name" value="Ribonuclease H-like"/>
    <property type="match status" value="1"/>
</dbReference>
<accession>A0A815WL12</accession>
<dbReference type="EMBL" id="CAJOBC010092147">
    <property type="protein sequence ID" value="CAF4406930.1"/>
    <property type="molecule type" value="Genomic_DNA"/>
</dbReference>
<sequence length="88" mass="10402">MTLNELSSDDWNVLSVQMTLKPFYEGTKLLSGSHYTTVGLAFFPIHNIKELLQEPTQDDHTLNKLKQMLLERLDKHFEHDRQQYELIK</sequence>
<dbReference type="Proteomes" id="UP000677228">
    <property type="component" value="Unassembled WGS sequence"/>
</dbReference>
<evidence type="ECO:0000313" key="2">
    <source>
        <dbReference type="EMBL" id="CAF1591714.1"/>
    </source>
</evidence>
<dbReference type="Proteomes" id="UP000663829">
    <property type="component" value="Unassembled WGS sequence"/>
</dbReference>
<keyword evidence="5" id="KW-1185">Reference proteome</keyword>
<feature type="non-terminal residue" evidence="1">
    <location>
        <position position="88"/>
    </location>
</feature>
<dbReference type="EMBL" id="CAJOBA010071801">
    <property type="protein sequence ID" value="CAF4396035.1"/>
    <property type="molecule type" value="Genomic_DNA"/>
</dbReference>
<evidence type="ECO:0000313" key="1">
    <source>
        <dbReference type="EMBL" id="CAF1546096.1"/>
    </source>
</evidence>
<dbReference type="InterPro" id="IPR012337">
    <property type="entry name" value="RNaseH-like_sf"/>
</dbReference>
<dbReference type="EMBL" id="CAJNOK010048367">
    <property type="protein sequence ID" value="CAF1591714.1"/>
    <property type="molecule type" value="Genomic_DNA"/>
</dbReference>
<proteinExistence type="predicted"/>